<organism evidence="6 7">
    <name type="scientific">Cyclotella atomus</name>
    <dbReference type="NCBI Taxonomy" id="382360"/>
    <lineage>
        <taxon>Eukaryota</taxon>
        <taxon>Sar</taxon>
        <taxon>Stramenopiles</taxon>
        <taxon>Ochrophyta</taxon>
        <taxon>Bacillariophyta</taxon>
        <taxon>Coscinodiscophyceae</taxon>
        <taxon>Thalassiosirophycidae</taxon>
        <taxon>Stephanodiscales</taxon>
        <taxon>Stephanodiscaceae</taxon>
        <taxon>Cyclotella</taxon>
    </lineage>
</organism>
<reference evidence="6 7" key="1">
    <citation type="submission" date="2024-10" db="EMBL/GenBank/DDBJ databases">
        <title>Updated reference genomes for cyclostephanoid diatoms.</title>
        <authorList>
            <person name="Roberts W.R."/>
            <person name="Alverson A.J."/>
        </authorList>
    </citation>
    <scope>NUCLEOTIDE SEQUENCE [LARGE SCALE GENOMIC DNA]</scope>
    <source>
        <strain evidence="6 7">AJA010-31</strain>
    </source>
</reference>
<dbReference type="InterPro" id="IPR018114">
    <property type="entry name" value="TRYPSIN_HIS"/>
</dbReference>
<dbReference type="SUPFAM" id="SSF50494">
    <property type="entry name" value="Trypsin-like serine proteases"/>
    <property type="match status" value="1"/>
</dbReference>
<dbReference type="InterPro" id="IPR043504">
    <property type="entry name" value="Peptidase_S1_PA_chymotrypsin"/>
</dbReference>
<dbReference type="Gene3D" id="2.40.10.10">
    <property type="entry name" value="Trypsin-like serine proteases"/>
    <property type="match status" value="1"/>
</dbReference>
<dbReference type="InterPro" id="IPR050430">
    <property type="entry name" value="Peptidase_S1"/>
</dbReference>
<keyword evidence="3" id="KW-1015">Disulfide bond</keyword>
<dbReference type="AlphaFoldDB" id="A0ABD3NRC6"/>
<dbReference type="CDD" id="cd00190">
    <property type="entry name" value="Tryp_SPc"/>
    <property type="match status" value="1"/>
</dbReference>
<evidence type="ECO:0000259" key="5">
    <source>
        <dbReference type="PROSITE" id="PS50240"/>
    </source>
</evidence>
<evidence type="ECO:0000313" key="6">
    <source>
        <dbReference type="EMBL" id="KAL3778705.1"/>
    </source>
</evidence>
<dbReference type="InterPro" id="IPR001254">
    <property type="entry name" value="Trypsin_dom"/>
</dbReference>
<dbReference type="PANTHER" id="PTHR24276:SF91">
    <property type="entry name" value="AT26814P-RELATED"/>
    <property type="match status" value="1"/>
</dbReference>
<feature type="chain" id="PRO_5044768892" description="Peptidase S1 domain-containing protein" evidence="4">
    <location>
        <begin position="33"/>
        <end position="701"/>
    </location>
</feature>
<dbReference type="EMBL" id="JALLPJ020000973">
    <property type="protein sequence ID" value="KAL3778705.1"/>
    <property type="molecule type" value="Genomic_DNA"/>
</dbReference>
<protein>
    <recommendedName>
        <fullName evidence="5">Peptidase S1 domain-containing protein</fullName>
    </recommendedName>
</protein>
<dbReference type="PRINTS" id="PR00722">
    <property type="entry name" value="CHYMOTRYPSIN"/>
</dbReference>
<dbReference type="InterPro" id="IPR001314">
    <property type="entry name" value="Peptidase_S1A"/>
</dbReference>
<proteinExistence type="inferred from homology"/>
<gene>
    <name evidence="6" type="ORF">ACHAWO_005377</name>
</gene>
<feature type="signal peptide" evidence="4">
    <location>
        <begin position="1"/>
        <end position="32"/>
    </location>
</feature>
<name>A0ABD3NRC6_9STRA</name>
<comment type="caution">
    <text evidence="6">The sequence shown here is derived from an EMBL/GenBank/DDBJ whole genome shotgun (WGS) entry which is preliminary data.</text>
</comment>
<sequence length="701" mass="76437">MTAIRNRGHLTKRQSPLLHGVLILVLIHKIQCKNIKVVRDVNSIASSIKSAQDAPSKECLHRKNTRRDIRKRNLVVGGSAAPPGRFPYAVSLQSERVLDSSESENNEQVVDTPVCGGTLITSDVVLTAGHCGYNERSSSSSSSSVNFGDAPAQIFDGADVGAYDLDENYGGEGYTVDNMLFEKLIIHPEFTGFGPSSTTVGVNNGGSALQHDVMLVKLYGASDNPTVRIHNPSVDPQPTEGEEMVVIGFGDTDPMPGEANSIMSTVLRSASVEYVPNDLCDNAKGYSNIQSGTGSFENYFEYDGTITSDMMCGLGDNSQDACQGDSGGGLFRLGSTYEQDLQLGIVSWGLQCGDEEFPGVYARVAPHYDWIQQTVCEIADNPPAYFGCPMKPYPPGDANDPIVNIVVSFRLDDYRTETGWVLESMPDFRNIRYRPFGTYKAKSTVDAYNSFSEPVSLQSGRFYMLSVLDEFADGFCCSVGEGYFRVDYADRNGVSNGMSIVGSTPGILWTPHALRRAFYVSSPDTNAKPTDCVTLVITLGMGADPGKLLLVALENMEYDALMLYEIRPFLDFNFDSSRFSSSGQLMYTRTYVVPVFGAEFNRQRYNVIVVDDNDDDIPKTSFEVYLGAVHPKNLVLSQTGDYGDGNNISRSFALFKKAADSSLENEITSNSRGDAANGARAPVTSPEFTLLGLLLLTRIIL</sequence>
<evidence type="ECO:0000256" key="2">
    <source>
        <dbReference type="ARBA" id="ARBA00023026"/>
    </source>
</evidence>
<evidence type="ECO:0000256" key="4">
    <source>
        <dbReference type="SAM" id="SignalP"/>
    </source>
</evidence>
<evidence type="ECO:0000256" key="1">
    <source>
        <dbReference type="ARBA" id="ARBA00007664"/>
    </source>
</evidence>
<dbReference type="Proteomes" id="UP001530400">
    <property type="component" value="Unassembled WGS sequence"/>
</dbReference>
<dbReference type="InterPro" id="IPR009003">
    <property type="entry name" value="Peptidase_S1_PA"/>
</dbReference>
<dbReference type="PROSITE" id="PS50240">
    <property type="entry name" value="TRYPSIN_DOM"/>
    <property type="match status" value="1"/>
</dbReference>
<dbReference type="PROSITE" id="PS00134">
    <property type="entry name" value="TRYPSIN_HIS"/>
    <property type="match status" value="1"/>
</dbReference>
<keyword evidence="2" id="KW-0843">Virulence</keyword>
<evidence type="ECO:0000256" key="3">
    <source>
        <dbReference type="ARBA" id="ARBA00023157"/>
    </source>
</evidence>
<keyword evidence="7" id="KW-1185">Reference proteome</keyword>
<evidence type="ECO:0000313" key="7">
    <source>
        <dbReference type="Proteomes" id="UP001530400"/>
    </source>
</evidence>
<accession>A0ABD3NRC6</accession>
<feature type="domain" description="Peptidase S1" evidence="5">
    <location>
        <begin position="75"/>
        <end position="376"/>
    </location>
</feature>
<comment type="similarity">
    <text evidence="1">Belongs to the peptidase S1 family.</text>
</comment>
<keyword evidence="4" id="KW-0732">Signal</keyword>
<dbReference type="PANTHER" id="PTHR24276">
    <property type="entry name" value="POLYSERASE-RELATED"/>
    <property type="match status" value="1"/>
</dbReference>
<dbReference type="SMART" id="SM00020">
    <property type="entry name" value="Tryp_SPc"/>
    <property type="match status" value="1"/>
</dbReference>
<dbReference type="Pfam" id="PF00089">
    <property type="entry name" value="Trypsin"/>
    <property type="match status" value="1"/>
</dbReference>